<dbReference type="EMBL" id="CAMXCT020004802">
    <property type="protein sequence ID" value="CAL1163803.1"/>
    <property type="molecule type" value="Genomic_DNA"/>
</dbReference>
<keyword evidence="1" id="KW-1133">Transmembrane helix</keyword>
<evidence type="ECO:0000256" key="1">
    <source>
        <dbReference type="SAM" id="Phobius"/>
    </source>
</evidence>
<accession>A0A9P1DKR3</accession>
<proteinExistence type="predicted"/>
<sequence>MFAGAGRIARMARQAGQKAVALDIVYSSHSHCFDINEDAGFALAAKSLLDGDYGEVMGTYGVCCSSWVATSRGSTKRSFLTPMGCTEYQSVLLANKMVSRLVLLILINVAMLGTYWIEQPSSTLIMLHERMVWLLDLLERLNMRMFRQLFWMRALQHPTPKRTILFSNSRWISLFSFAARMKKHQLRSQIETTDTYFNKEGKKRFKGNASLKKTQTLV</sequence>
<dbReference type="EMBL" id="CAMXCT010004802">
    <property type="protein sequence ID" value="CAI4010428.1"/>
    <property type="molecule type" value="Genomic_DNA"/>
</dbReference>
<dbReference type="EMBL" id="CAMXCT030004802">
    <property type="protein sequence ID" value="CAL4797740.1"/>
    <property type="molecule type" value="Genomic_DNA"/>
</dbReference>
<evidence type="ECO:0000313" key="4">
    <source>
        <dbReference type="Proteomes" id="UP001152797"/>
    </source>
</evidence>
<reference evidence="3 4" key="2">
    <citation type="submission" date="2024-05" db="EMBL/GenBank/DDBJ databases">
        <authorList>
            <person name="Chen Y."/>
            <person name="Shah S."/>
            <person name="Dougan E. K."/>
            <person name="Thang M."/>
            <person name="Chan C."/>
        </authorList>
    </citation>
    <scope>NUCLEOTIDE SEQUENCE [LARGE SCALE GENOMIC DNA]</scope>
</reference>
<protein>
    <submittedName>
        <fullName evidence="2">Uncharacterized protein</fullName>
    </submittedName>
</protein>
<feature type="transmembrane region" description="Helical" evidence="1">
    <location>
        <begin position="98"/>
        <end position="117"/>
    </location>
</feature>
<comment type="caution">
    <text evidence="2">The sequence shown here is derived from an EMBL/GenBank/DDBJ whole genome shotgun (WGS) entry which is preliminary data.</text>
</comment>
<dbReference type="Proteomes" id="UP001152797">
    <property type="component" value="Unassembled WGS sequence"/>
</dbReference>
<dbReference type="AlphaFoldDB" id="A0A9P1DKR3"/>
<name>A0A9P1DKR3_9DINO</name>
<dbReference type="OrthoDB" id="480049at2759"/>
<keyword evidence="1" id="KW-0812">Transmembrane</keyword>
<keyword evidence="1" id="KW-0472">Membrane</keyword>
<reference evidence="2" key="1">
    <citation type="submission" date="2022-10" db="EMBL/GenBank/DDBJ databases">
        <authorList>
            <person name="Chen Y."/>
            <person name="Dougan E. K."/>
            <person name="Chan C."/>
            <person name="Rhodes N."/>
            <person name="Thang M."/>
        </authorList>
    </citation>
    <scope>NUCLEOTIDE SEQUENCE</scope>
</reference>
<evidence type="ECO:0000313" key="3">
    <source>
        <dbReference type="EMBL" id="CAL4797740.1"/>
    </source>
</evidence>
<evidence type="ECO:0000313" key="2">
    <source>
        <dbReference type="EMBL" id="CAI4010428.1"/>
    </source>
</evidence>
<organism evidence="2">
    <name type="scientific">Cladocopium goreaui</name>
    <dbReference type="NCBI Taxonomy" id="2562237"/>
    <lineage>
        <taxon>Eukaryota</taxon>
        <taxon>Sar</taxon>
        <taxon>Alveolata</taxon>
        <taxon>Dinophyceae</taxon>
        <taxon>Suessiales</taxon>
        <taxon>Symbiodiniaceae</taxon>
        <taxon>Cladocopium</taxon>
    </lineage>
</organism>
<gene>
    <name evidence="2" type="ORF">C1SCF055_LOCUS35698</name>
</gene>
<keyword evidence="4" id="KW-1185">Reference proteome</keyword>